<dbReference type="GO" id="GO:0016020">
    <property type="term" value="C:membrane"/>
    <property type="evidence" value="ECO:0007669"/>
    <property type="project" value="UniProtKB-SubCell"/>
</dbReference>
<feature type="transmembrane region" description="Helical" evidence="6">
    <location>
        <begin position="96"/>
        <end position="117"/>
    </location>
</feature>
<feature type="transmembrane region" description="Helical" evidence="6">
    <location>
        <begin position="58"/>
        <end position="76"/>
    </location>
</feature>
<evidence type="ECO:0000256" key="6">
    <source>
        <dbReference type="SAM" id="Phobius"/>
    </source>
</evidence>
<dbReference type="EMBL" id="LGRX02013905">
    <property type="protein sequence ID" value="KAK3265461.1"/>
    <property type="molecule type" value="Genomic_DNA"/>
</dbReference>
<keyword evidence="4 6" id="KW-1133">Transmembrane helix</keyword>
<comment type="caution">
    <text evidence="8">The sequence shown here is derived from an EMBL/GenBank/DDBJ whole genome shotgun (WGS) entry which is preliminary data.</text>
</comment>
<dbReference type="GO" id="GO:0016491">
    <property type="term" value="F:oxidoreductase activity"/>
    <property type="evidence" value="ECO:0007669"/>
    <property type="project" value="InterPro"/>
</dbReference>
<feature type="transmembrane region" description="Helical" evidence="6">
    <location>
        <begin position="409"/>
        <end position="433"/>
    </location>
</feature>
<dbReference type="PANTHER" id="PTHR11863">
    <property type="entry name" value="STEROL DESATURASE"/>
    <property type="match status" value="1"/>
</dbReference>
<name>A0AAE0FUJ1_9CHLO</name>
<comment type="similarity">
    <text evidence="2">Belongs to the sterol desaturase family.</text>
</comment>
<protein>
    <recommendedName>
        <fullName evidence="7">Fatty acid hydroxylase domain-containing protein</fullName>
    </recommendedName>
</protein>
<evidence type="ECO:0000256" key="2">
    <source>
        <dbReference type="ARBA" id="ARBA00009324"/>
    </source>
</evidence>
<proteinExistence type="inferred from homology"/>
<feature type="domain" description="Fatty acid hydroxylase" evidence="7">
    <location>
        <begin position="192"/>
        <end position="314"/>
    </location>
</feature>
<sequence>MSLMTLWPDGLAGISAKGLFAAIPQWVDSSRPAGETSQTQQLGLPKTAYTVATLGHMIWSPNLVWLAIAVMLHVFAPYDMAAARTGFAADWLLRRFALNYFVAFSYYAFFFAGLYLQRRSKRKFRPGSFPTFGNMVHNLWYWSLAIVQWTWWEAVMVRLWATGAVKFVTFEQIQADSSGYLLGLNLLWICAIPLWRDLHFYIAHRFLHIRAIYTYVHKLHHRNADPEPFSGMTMHPIEHLYYFSNAFTPSLYLSGLSPLIFTWNFIHLTIAPGAGHSGWEDHFQSDQYHYVHHAKFECNYGSPTSGCIDQYLGTFREKLGKSKAYTGEWSEADDDNLAAIAALKKKNDDLRASSVVWSPNGYLGLPESWDHAVYTAFWCCLFPLVWAVATKSTTMQVWVEAFPDALEVGGFTISTATAAAATVAYSPVAMALVLSKLSGDRTSWRWPFQKENIVGVFGLFLLLGWAACILPVYHATLWVGQLRA</sequence>
<gene>
    <name evidence="8" type="ORF">CYMTET_25860</name>
</gene>
<reference evidence="8 9" key="1">
    <citation type="journal article" date="2015" name="Genome Biol. Evol.">
        <title>Comparative Genomics of a Bacterivorous Green Alga Reveals Evolutionary Causalities and Consequences of Phago-Mixotrophic Mode of Nutrition.</title>
        <authorList>
            <person name="Burns J.A."/>
            <person name="Paasch A."/>
            <person name="Narechania A."/>
            <person name="Kim E."/>
        </authorList>
    </citation>
    <scope>NUCLEOTIDE SEQUENCE [LARGE SCALE GENOMIC DNA]</scope>
    <source>
        <strain evidence="8 9">PLY_AMNH</strain>
    </source>
</reference>
<accession>A0AAE0FUJ1</accession>
<feature type="transmembrane region" description="Helical" evidence="6">
    <location>
        <begin position="138"/>
        <end position="157"/>
    </location>
</feature>
<dbReference type="InterPro" id="IPR050307">
    <property type="entry name" value="Sterol_Desaturase_Related"/>
</dbReference>
<evidence type="ECO:0000259" key="7">
    <source>
        <dbReference type="Pfam" id="PF04116"/>
    </source>
</evidence>
<evidence type="ECO:0000256" key="3">
    <source>
        <dbReference type="ARBA" id="ARBA00022692"/>
    </source>
</evidence>
<keyword evidence="5 6" id="KW-0472">Membrane</keyword>
<dbReference type="GO" id="GO:0008610">
    <property type="term" value="P:lipid biosynthetic process"/>
    <property type="evidence" value="ECO:0007669"/>
    <property type="project" value="InterPro"/>
</dbReference>
<evidence type="ECO:0000256" key="1">
    <source>
        <dbReference type="ARBA" id="ARBA00004370"/>
    </source>
</evidence>
<feature type="transmembrane region" description="Helical" evidence="6">
    <location>
        <begin position="453"/>
        <end position="473"/>
    </location>
</feature>
<evidence type="ECO:0000256" key="5">
    <source>
        <dbReference type="ARBA" id="ARBA00023136"/>
    </source>
</evidence>
<dbReference type="AlphaFoldDB" id="A0AAE0FUJ1"/>
<dbReference type="InterPro" id="IPR006694">
    <property type="entry name" value="Fatty_acid_hydroxylase"/>
</dbReference>
<comment type="subcellular location">
    <subcellularLocation>
        <location evidence="1">Membrane</location>
    </subcellularLocation>
</comment>
<feature type="transmembrane region" description="Helical" evidence="6">
    <location>
        <begin position="372"/>
        <end position="389"/>
    </location>
</feature>
<dbReference type="Pfam" id="PF04116">
    <property type="entry name" value="FA_hydroxylase"/>
    <property type="match status" value="1"/>
</dbReference>
<dbReference type="Proteomes" id="UP001190700">
    <property type="component" value="Unassembled WGS sequence"/>
</dbReference>
<evidence type="ECO:0000313" key="9">
    <source>
        <dbReference type="Proteomes" id="UP001190700"/>
    </source>
</evidence>
<organism evidence="8 9">
    <name type="scientific">Cymbomonas tetramitiformis</name>
    <dbReference type="NCBI Taxonomy" id="36881"/>
    <lineage>
        <taxon>Eukaryota</taxon>
        <taxon>Viridiplantae</taxon>
        <taxon>Chlorophyta</taxon>
        <taxon>Pyramimonadophyceae</taxon>
        <taxon>Pyramimonadales</taxon>
        <taxon>Pyramimonadaceae</taxon>
        <taxon>Cymbomonas</taxon>
    </lineage>
</organism>
<keyword evidence="3 6" id="KW-0812">Transmembrane</keyword>
<feature type="transmembrane region" description="Helical" evidence="6">
    <location>
        <begin position="177"/>
        <end position="195"/>
    </location>
</feature>
<evidence type="ECO:0000256" key="4">
    <source>
        <dbReference type="ARBA" id="ARBA00022989"/>
    </source>
</evidence>
<dbReference type="GO" id="GO:0005506">
    <property type="term" value="F:iron ion binding"/>
    <property type="evidence" value="ECO:0007669"/>
    <property type="project" value="InterPro"/>
</dbReference>
<evidence type="ECO:0000313" key="8">
    <source>
        <dbReference type="EMBL" id="KAK3265461.1"/>
    </source>
</evidence>
<keyword evidence="9" id="KW-1185">Reference proteome</keyword>